<evidence type="ECO:0000256" key="1">
    <source>
        <dbReference type="SAM" id="MobiDB-lite"/>
    </source>
</evidence>
<feature type="compositionally biased region" description="Polar residues" evidence="1">
    <location>
        <begin position="233"/>
        <end position="245"/>
    </location>
</feature>
<feature type="non-terminal residue" evidence="2">
    <location>
        <position position="678"/>
    </location>
</feature>
<feature type="region of interest" description="Disordered" evidence="1">
    <location>
        <begin position="101"/>
        <end position="127"/>
    </location>
</feature>
<organism evidence="2 3">
    <name type="scientific">Plasmodium falciparum UGT5.1</name>
    <dbReference type="NCBI Taxonomy" id="1237627"/>
    <lineage>
        <taxon>Eukaryota</taxon>
        <taxon>Sar</taxon>
        <taxon>Alveolata</taxon>
        <taxon>Apicomplexa</taxon>
        <taxon>Aconoidasida</taxon>
        <taxon>Haemosporida</taxon>
        <taxon>Plasmodiidae</taxon>
        <taxon>Plasmodium</taxon>
        <taxon>Plasmodium (Laverania)</taxon>
    </lineage>
</organism>
<dbReference type="Proteomes" id="UP000030697">
    <property type="component" value="Unassembled WGS sequence"/>
</dbReference>
<proteinExistence type="predicted"/>
<evidence type="ECO:0000313" key="2">
    <source>
        <dbReference type="EMBL" id="EWC78282.1"/>
    </source>
</evidence>
<gene>
    <name evidence="2" type="ORF">C923_01041</name>
</gene>
<accession>W7JH42</accession>
<protein>
    <submittedName>
        <fullName evidence="2">Uncharacterized protein</fullName>
    </submittedName>
</protein>
<feature type="region of interest" description="Disordered" evidence="1">
    <location>
        <begin position="66"/>
        <end position="85"/>
    </location>
</feature>
<reference evidence="2 3" key="1">
    <citation type="submission" date="2013-02" db="EMBL/GenBank/DDBJ databases">
        <title>The Genome Sequence of Plasmodium falciparum UGT5.1.</title>
        <authorList>
            <consortium name="The Broad Institute Genome Sequencing Platform"/>
            <consortium name="The Broad Institute Genome Sequencing Center for Infectious Disease"/>
            <person name="Neafsey D."/>
            <person name="Cheeseman I."/>
            <person name="Volkman S."/>
            <person name="Adams J."/>
            <person name="Walker B."/>
            <person name="Young S.K."/>
            <person name="Zeng Q."/>
            <person name="Gargeya S."/>
            <person name="Fitzgerald M."/>
            <person name="Haas B."/>
            <person name="Abouelleil A."/>
            <person name="Alvarado L."/>
            <person name="Arachchi H.M."/>
            <person name="Berlin A.M."/>
            <person name="Chapman S.B."/>
            <person name="Dewar J."/>
            <person name="Goldberg J."/>
            <person name="Griggs A."/>
            <person name="Gujja S."/>
            <person name="Hansen M."/>
            <person name="Howarth C."/>
            <person name="Imamovic A."/>
            <person name="Larimer J."/>
            <person name="McCowan C."/>
            <person name="Murphy C."/>
            <person name="Neiman D."/>
            <person name="Pearson M."/>
            <person name="Priest M."/>
            <person name="Roberts A."/>
            <person name="Saif S."/>
            <person name="Shea T."/>
            <person name="Sisk P."/>
            <person name="Sykes S."/>
            <person name="Wortman J."/>
            <person name="Nusbaum C."/>
            <person name="Birren B."/>
        </authorList>
    </citation>
    <scope>NUCLEOTIDE SEQUENCE [LARGE SCALE GENOMIC DNA]</scope>
    <source>
        <strain evidence="2 3">UGT5.1</strain>
    </source>
</reference>
<dbReference type="EMBL" id="KI928411">
    <property type="protein sequence ID" value="EWC78282.1"/>
    <property type="molecule type" value="Genomic_DNA"/>
</dbReference>
<feature type="region of interest" description="Disordered" evidence="1">
    <location>
        <begin position="233"/>
        <end position="264"/>
    </location>
</feature>
<sequence length="678" mass="80480">MKKRKKENPNDQQISNVEIKNNNCTNTSEIFINTGNNPYFLRSNNKKRKTTSYSMQKEEDPKILRNHHTHENNNNNNNNNNCDHKSLEHKIHYNNNYTINKEFNQDNHNNKDMYPSNNNKNNSYKKKKNVKCTNLLSNSQNEKKIKLKNSNILKNLNDKYINSLMYPNNTIPKKEEIENFVSLFYKSKDKNKSKKSHAYHNNDDIMSIQKNKEKYVHIVQSLTNQHILLNDYQTGDTNTKNSYRHNNNNNNNNSNNSNNNNNQYDDQYILANEKKISSKTNLFDEFILNHNNSPLSLNNDDHINFNNDNLNISLNSLILDNFDKNHHNLFVNDQEEMDCLVENYKNNSSINYKDDYVPLSNHMNNYIYNNNNNNNSDVGTISNFINHDTHKYEQNEQLKVNMFNDHSDIYEDIDKNKSEYSNEYNMNQLINSSFIDNEIIKLLTSNILLKQMIINHNNHINKNQFNNNVENTSLCDEHIDINNHMNTYHHDHKNYKNNYQQTESIEQDFKNFICKYILNNKINDIQNNMHIHKEHEHEVNIPNMENINNIENVENILYYLDNNNNATEKSNTTSSKLKKKHSCKGNLYQNDHTDSDYFTKYIHPLDKNNLINSYKSDAHNNEECNIYTNILQNNNNNSVVTLTDIKNFIQNISDINNEENKKFYNVFVKKVRDKYFKH</sequence>
<feature type="compositionally biased region" description="Low complexity" evidence="1">
    <location>
        <begin position="112"/>
        <end position="122"/>
    </location>
</feature>
<evidence type="ECO:0000313" key="3">
    <source>
        <dbReference type="Proteomes" id="UP000030697"/>
    </source>
</evidence>
<dbReference type="AlphaFoldDB" id="W7JH42"/>
<feature type="compositionally biased region" description="Low complexity" evidence="1">
    <location>
        <begin position="246"/>
        <end position="262"/>
    </location>
</feature>
<feature type="compositionally biased region" description="Low complexity" evidence="1">
    <location>
        <begin position="72"/>
        <end position="81"/>
    </location>
</feature>
<feature type="compositionally biased region" description="Polar residues" evidence="1">
    <location>
        <begin position="10"/>
        <end position="20"/>
    </location>
</feature>
<name>W7JH42_PLAFA</name>
<feature type="region of interest" description="Disordered" evidence="1">
    <location>
        <begin position="1"/>
        <end position="20"/>
    </location>
</feature>